<keyword evidence="7" id="KW-1185">Reference proteome</keyword>
<feature type="domain" description="HipA-like C-terminal" evidence="4">
    <location>
        <begin position="157"/>
        <end position="375"/>
    </location>
</feature>
<dbReference type="AlphaFoldDB" id="A0A845HBU8"/>
<dbReference type="GO" id="GO:0005829">
    <property type="term" value="C:cytosol"/>
    <property type="evidence" value="ECO:0007669"/>
    <property type="project" value="TreeGrafter"/>
</dbReference>
<dbReference type="EMBL" id="WWCV01000009">
    <property type="protein sequence ID" value="MYN16602.1"/>
    <property type="molecule type" value="Genomic_DNA"/>
</dbReference>
<dbReference type="PANTHER" id="PTHR37419:SF8">
    <property type="entry name" value="TOXIN YJJJ"/>
    <property type="match status" value="1"/>
</dbReference>
<dbReference type="Pfam" id="PF13657">
    <property type="entry name" value="Couple_hipA"/>
    <property type="match status" value="1"/>
</dbReference>
<dbReference type="Proteomes" id="UP000484875">
    <property type="component" value="Unassembled WGS sequence"/>
</dbReference>
<evidence type="ECO:0000259" key="4">
    <source>
        <dbReference type="Pfam" id="PF07804"/>
    </source>
</evidence>
<dbReference type="InterPro" id="IPR017508">
    <property type="entry name" value="HipA_N1"/>
</dbReference>
<comment type="caution">
    <text evidence="6">The sequence shown here is derived from an EMBL/GenBank/DDBJ whole genome shotgun (WGS) entry which is preliminary data.</text>
</comment>
<name>A0A845HBU8_9BURK</name>
<evidence type="ECO:0000256" key="2">
    <source>
        <dbReference type="ARBA" id="ARBA00022679"/>
    </source>
</evidence>
<gene>
    <name evidence="6" type="ORF">GTP81_07535</name>
</gene>
<dbReference type="InterPro" id="IPR052028">
    <property type="entry name" value="HipA_Ser/Thr_kinase"/>
</dbReference>
<accession>A0A845HBU8</accession>
<evidence type="ECO:0000256" key="1">
    <source>
        <dbReference type="ARBA" id="ARBA00010164"/>
    </source>
</evidence>
<keyword evidence="2" id="KW-0808">Transferase</keyword>
<reference evidence="6 7" key="1">
    <citation type="submission" date="2019-12" db="EMBL/GenBank/DDBJ databases">
        <title>Novel species isolated from a subtropical stream in China.</title>
        <authorList>
            <person name="Lu H."/>
        </authorList>
    </citation>
    <scope>NUCLEOTIDE SEQUENCE [LARGE SCALE GENOMIC DNA]</scope>
    <source>
        <strain evidence="6 7">FT107W</strain>
    </source>
</reference>
<protein>
    <submittedName>
        <fullName evidence="6">Type II toxin-antitoxin system HipA family toxin</fullName>
    </submittedName>
</protein>
<dbReference type="InterPro" id="IPR012893">
    <property type="entry name" value="HipA-like_C"/>
</dbReference>
<evidence type="ECO:0000313" key="6">
    <source>
        <dbReference type="EMBL" id="MYN16602.1"/>
    </source>
</evidence>
<keyword evidence="3" id="KW-0418">Kinase</keyword>
<evidence type="ECO:0000259" key="5">
    <source>
        <dbReference type="Pfam" id="PF13657"/>
    </source>
</evidence>
<proteinExistence type="inferred from homology"/>
<evidence type="ECO:0000313" key="7">
    <source>
        <dbReference type="Proteomes" id="UP000484875"/>
    </source>
</evidence>
<dbReference type="GO" id="GO:0004674">
    <property type="term" value="F:protein serine/threonine kinase activity"/>
    <property type="evidence" value="ECO:0007669"/>
    <property type="project" value="TreeGrafter"/>
</dbReference>
<comment type="similarity">
    <text evidence="1">Belongs to the HipA Ser/Thr kinase family.</text>
</comment>
<organism evidence="6 7">
    <name type="scientific">Duganella vulcania</name>
    <dbReference type="NCBI Taxonomy" id="2692166"/>
    <lineage>
        <taxon>Bacteria</taxon>
        <taxon>Pseudomonadati</taxon>
        <taxon>Pseudomonadota</taxon>
        <taxon>Betaproteobacteria</taxon>
        <taxon>Burkholderiales</taxon>
        <taxon>Oxalobacteraceae</taxon>
        <taxon>Telluria group</taxon>
        <taxon>Duganella</taxon>
    </lineage>
</organism>
<dbReference type="RefSeq" id="WP_161089304.1">
    <property type="nucleotide sequence ID" value="NZ_WWCV01000009.1"/>
</dbReference>
<sequence>MKLLNVVFNGWGECWPLGTLADNGIDILFEYAPEALRRGIELSPRHLPLRAEGYSGFPRHQLRLPGLVADSLPDGWGMLLMDKLFRKQGRALHSISPLDRLAFVGDRGMGALSYVPPDPLQLSPEDLHLLDLAQAAHTLAQGKDSAILKQLVLLGGSPHGSRPKVLVRLDPASGRVSTLDDPGWGQPWLIKFPTQSEHKEVCAIEHVYAELARNCGLEMPATRHIDLDRRLAAFGVQRFDREDGMRVPVHTLAGLLQVDFRLPSVDYSTFLRATRLMTGDQRQVEAAFRRCVFNVLFNSRDDHAKNFSYRMSRDWHWQLSPCYDLSFNPGPGGEHQMSVMGESRAPGLADLLRLAADTGVPERHARGVIEAMVAQTGLWTDLARGAPIRTATIKTIGRAIEANRKRLK</sequence>
<dbReference type="Pfam" id="PF07804">
    <property type="entry name" value="HipA_C"/>
    <property type="match status" value="1"/>
</dbReference>
<evidence type="ECO:0000256" key="3">
    <source>
        <dbReference type="ARBA" id="ARBA00022777"/>
    </source>
</evidence>
<dbReference type="PANTHER" id="PTHR37419">
    <property type="entry name" value="SERINE/THREONINE-PROTEIN KINASE TOXIN HIPA"/>
    <property type="match status" value="1"/>
</dbReference>
<feature type="domain" description="HipA N-terminal subdomain 1" evidence="5">
    <location>
        <begin position="15"/>
        <end position="114"/>
    </location>
</feature>